<evidence type="ECO:0000313" key="1">
    <source>
        <dbReference type="EMBL" id="QCE14458.1"/>
    </source>
</evidence>
<accession>A0A4D6NMA6</accession>
<reference evidence="1 2" key="1">
    <citation type="submission" date="2019-04" db="EMBL/GenBank/DDBJ databases">
        <title>An improved genome assembly and genetic linkage map for asparagus bean, Vigna unguiculata ssp. sesquipedialis.</title>
        <authorList>
            <person name="Xia Q."/>
            <person name="Zhang R."/>
            <person name="Dong Y."/>
        </authorList>
    </citation>
    <scope>NUCLEOTIDE SEQUENCE [LARGE SCALE GENOMIC DNA]</scope>
    <source>
        <tissue evidence="1">Leaf</tissue>
    </source>
</reference>
<name>A0A4D6NMA6_VIGUN</name>
<sequence length="107" mass="12455">MNCQRGLRWSCCKFRKEGAVADASPWLRKSGLICSEGLRTAIAAEMPWWCGDMDENEGGSRWWCSLLQRWLCKRWRREVALLRRGAAEVGGGRRRNGVIVMQWWPTR</sequence>
<gene>
    <name evidence="1" type="ORF">DEO72_LG11g1458</name>
</gene>
<dbReference type="AlphaFoldDB" id="A0A4D6NMA6"/>
<organism evidence="1 2">
    <name type="scientific">Vigna unguiculata</name>
    <name type="common">Cowpea</name>
    <dbReference type="NCBI Taxonomy" id="3917"/>
    <lineage>
        <taxon>Eukaryota</taxon>
        <taxon>Viridiplantae</taxon>
        <taxon>Streptophyta</taxon>
        <taxon>Embryophyta</taxon>
        <taxon>Tracheophyta</taxon>
        <taxon>Spermatophyta</taxon>
        <taxon>Magnoliopsida</taxon>
        <taxon>eudicotyledons</taxon>
        <taxon>Gunneridae</taxon>
        <taxon>Pentapetalae</taxon>
        <taxon>rosids</taxon>
        <taxon>fabids</taxon>
        <taxon>Fabales</taxon>
        <taxon>Fabaceae</taxon>
        <taxon>Papilionoideae</taxon>
        <taxon>50 kb inversion clade</taxon>
        <taxon>NPAAA clade</taxon>
        <taxon>indigoferoid/millettioid clade</taxon>
        <taxon>Phaseoleae</taxon>
        <taxon>Vigna</taxon>
    </lineage>
</organism>
<protein>
    <submittedName>
        <fullName evidence="1">Uncharacterized protein</fullName>
    </submittedName>
</protein>
<dbReference type="EMBL" id="CP039355">
    <property type="protein sequence ID" value="QCE14458.1"/>
    <property type="molecule type" value="Genomic_DNA"/>
</dbReference>
<evidence type="ECO:0000313" key="2">
    <source>
        <dbReference type="Proteomes" id="UP000501690"/>
    </source>
</evidence>
<proteinExistence type="predicted"/>
<keyword evidence="2" id="KW-1185">Reference proteome</keyword>
<dbReference type="Proteomes" id="UP000501690">
    <property type="component" value="Linkage Group LG11"/>
</dbReference>